<sequence>MGGSGSCYALRRFPNRRRYEESSMRLIKSLAATGLFVAATIAAPAAALTTFASISPSTTDLNVTFVNGDRTDRLYTSLTEGARAASGVPVIFTLGLGIPNLQSVASTFTLDAQMPDSDVGSSGAFSLLGASGSFSIIANNAVTTGGITGTNLLSGVFNGASLNGTIGETTGAFRASTIGGATITYSSDFLDFSDVIDSDFSLALTAVTNAFAPNGNPGLAGFRATIGGQFSSEPVPAFIPEPGTWAMLILGFGMVGISARRRQKVAVA</sequence>
<evidence type="ECO:0000313" key="2">
    <source>
        <dbReference type="EMBL" id="MBB6226926.1"/>
    </source>
</evidence>
<dbReference type="NCBIfam" id="TIGR02595">
    <property type="entry name" value="PEP_CTERM"/>
    <property type="match status" value="1"/>
</dbReference>
<dbReference type="Proteomes" id="UP000538147">
    <property type="component" value="Unassembled WGS sequence"/>
</dbReference>
<feature type="domain" description="Ice-binding protein C-terminal" evidence="1">
    <location>
        <begin position="239"/>
        <end position="262"/>
    </location>
</feature>
<reference evidence="2 3" key="1">
    <citation type="submission" date="2020-08" db="EMBL/GenBank/DDBJ databases">
        <title>Genomic Encyclopedia of Type Strains, Phase IV (KMG-IV): sequencing the most valuable type-strain genomes for metagenomic binning, comparative biology and taxonomic classification.</title>
        <authorList>
            <person name="Goeker M."/>
        </authorList>
    </citation>
    <scope>NUCLEOTIDE SEQUENCE [LARGE SCALE GENOMIC DNA]</scope>
    <source>
        <strain evidence="2 3">DSM 102189</strain>
    </source>
</reference>
<name>A0A841L3R2_9SPHN</name>
<accession>A0A841L3R2</accession>
<dbReference type="RefSeq" id="WP_184196564.1">
    <property type="nucleotide sequence ID" value="NZ_BMOX01000107.1"/>
</dbReference>
<protein>
    <recommendedName>
        <fullName evidence="1">Ice-binding protein C-terminal domain-containing protein</fullName>
    </recommendedName>
</protein>
<proteinExistence type="predicted"/>
<evidence type="ECO:0000313" key="3">
    <source>
        <dbReference type="Proteomes" id="UP000538147"/>
    </source>
</evidence>
<gene>
    <name evidence="2" type="ORF">FHS79_001088</name>
</gene>
<comment type="caution">
    <text evidence="2">The sequence shown here is derived from an EMBL/GenBank/DDBJ whole genome shotgun (WGS) entry which is preliminary data.</text>
</comment>
<dbReference type="Pfam" id="PF07589">
    <property type="entry name" value="PEP-CTERM"/>
    <property type="match status" value="1"/>
</dbReference>
<dbReference type="NCBIfam" id="NF035944">
    <property type="entry name" value="PEPxxWA-CTERM"/>
    <property type="match status" value="1"/>
</dbReference>
<dbReference type="AlphaFoldDB" id="A0A841L3R2"/>
<organism evidence="2 3">
    <name type="scientific">Polymorphobacter multimanifer</name>
    <dbReference type="NCBI Taxonomy" id="1070431"/>
    <lineage>
        <taxon>Bacteria</taxon>
        <taxon>Pseudomonadati</taxon>
        <taxon>Pseudomonadota</taxon>
        <taxon>Alphaproteobacteria</taxon>
        <taxon>Sphingomonadales</taxon>
        <taxon>Sphingosinicellaceae</taxon>
        <taxon>Polymorphobacter</taxon>
    </lineage>
</organism>
<dbReference type="InterPro" id="IPR013424">
    <property type="entry name" value="Ice-binding_C"/>
</dbReference>
<keyword evidence="3" id="KW-1185">Reference proteome</keyword>
<evidence type="ECO:0000259" key="1">
    <source>
        <dbReference type="Pfam" id="PF07589"/>
    </source>
</evidence>
<dbReference type="EMBL" id="JACIIV010000007">
    <property type="protein sequence ID" value="MBB6226926.1"/>
    <property type="molecule type" value="Genomic_DNA"/>
</dbReference>